<reference evidence="1" key="1">
    <citation type="journal article" date="2021" name="Proc. Natl. Acad. Sci. U.S.A.">
        <title>A Catalog of Tens of Thousands of Viruses from Human Metagenomes Reveals Hidden Associations with Chronic Diseases.</title>
        <authorList>
            <person name="Tisza M.J."/>
            <person name="Buck C.B."/>
        </authorList>
    </citation>
    <scope>NUCLEOTIDE SEQUENCE</scope>
    <source>
        <strain evidence="1">CtBtV12</strain>
    </source>
</reference>
<name>A0A8S5U3C0_9CAUD</name>
<organism evidence="1">
    <name type="scientific">Myoviridae sp. ctBtV12</name>
    <dbReference type="NCBI Taxonomy" id="2825049"/>
    <lineage>
        <taxon>Viruses</taxon>
        <taxon>Duplodnaviria</taxon>
        <taxon>Heunggongvirae</taxon>
        <taxon>Uroviricota</taxon>
        <taxon>Caudoviricetes</taxon>
    </lineage>
</organism>
<proteinExistence type="predicted"/>
<sequence>MSVHVQLIFDTITASGSQVSCLVSFLDMEARA</sequence>
<evidence type="ECO:0000313" key="1">
    <source>
        <dbReference type="EMBL" id="DAF88947.1"/>
    </source>
</evidence>
<dbReference type="EMBL" id="BK015999">
    <property type="protein sequence ID" value="DAF88947.1"/>
    <property type="molecule type" value="Genomic_DNA"/>
</dbReference>
<accession>A0A8S5U3C0</accession>
<protein>
    <submittedName>
        <fullName evidence="1">Uncharacterized protein</fullName>
    </submittedName>
</protein>